<dbReference type="EMBL" id="JAQQXP010000001">
    <property type="protein sequence ID" value="MDC8830807.1"/>
    <property type="molecule type" value="Genomic_DNA"/>
</dbReference>
<evidence type="ECO:0000256" key="1">
    <source>
        <dbReference type="SAM" id="SignalP"/>
    </source>
</evidence>
<organism evidence="3 4">
    <name type="scientific">Alteromonas gilva</name>
    <dbReference type="NCBI Taxonomy" id="2987522"/>
    <lineage>
        <taxon>Bacteria</taxon>
        <taxon>Pseudomonadati</taxon>
        <taxon>Pseudomonadota</taxon>
        <taxon>Gammaproteobacteria</taxon>
        <taxon>Alteromonadales</taxon>
        <taxon>Alteromonadaceae</taxon>
        <taxon>Alteromonas/Salinimonas group</taxon>
        <taxon>Alteromonas</taxon>
    </lineage>
</organism>
<keyword evidence="4" id="KW-1185">Reference proteome</keyword>
<keyword evidence="1" id="KW-0732">Signal</keyword>
<comment type="caution">
    <text evidence="3">The sequence shown here is derived from an EMBL/GenBank/DDBJ whole genome shotgun (WGS) entry which is preliminary data.</text>
</comment>
<dbReference type="Proteomes" id="UP001218788">
    <property type="component" value="Unassembled WGS sequence"/>
</dbReference>
<dbReference type="InterPro" id="IPR029052">
    <property type="entry name" value="Metallo-depent_PP-like"/>
</dbReference>
<evidence type="ECO:0000313" key="3">
    <source>
        <dbReference type="EMBL" id="MDC8830807.1"/>
    </source>
</evidence>
<sequence length="587" mass="65610">MQTMPTTRLIIALALAVIVSTYATARDTAQRLDIAFLADIHLHDPYQAARDLPANNLPKDPVTGEPLLLRSMNAQFHSTRLFNENYWVLRAALDDIVARGIKLVALPGDFSDDGQPVNIRALNTLLNEYAENYGIRFYAMNGNHDPTRPFTRAGGKTDFLAADGHELSVVSEDHPACLNKQAWQCNDNLKEWGYAEIVSTLSAHGFMPHSNDLLFETPFNTTNMAKRYWQWCDEEEKATCIRMPDTSYLVEPVKDVWLLAIDANVYSPAGKLTDNTFNGSGNAGYNALIHYKPDLIRWITDVARRAKLRNKKLIAFSHFPMADFYDDSAPALAELFGDKAMQLGRLPTRDTTETLASTGIKLHFAGHMHLFDTSKSATSGLVNVQVPSLAAYQPGYTILSITPGANAHINTVILADVPGFDRWFNLYKPEWQYRQQTTNSNWSLTALNANNYLAFTDAHLQHVIRHRYLPREWPAELAKVISNNSVGDLLSNTGCKAMADSLTLTFSDVTGANAMLLVDDYYRVRNAGAFASLQGRGEFYQRLAQHLDSPDCVESLPTTPGLSQFLHLVTSSVKDARYDQPSFEFQF</sequence>
<gene>
    <name evidence="3" type="ORF">OIK42_08540</name>
</gene>
<feature type="domain" description="Calcineurin-like phosphoesterase" evidence="2">
    <location>
        <begin position="34"/>
        <end position="369"/>
    </location>
</feature>
<accession>A0ABT5L1Q7</accession>
<name>A0ABT5L1Q7_9ALTE</name>
<feature type="chain" id="PRO_5047057996" evidence="1">
    <location>
        <begin position="26"/>
        <end position="587"/>
    </location>
</feature>
<evidence type="ECO:0000313" key="4">
    <source>
        <dbReference type="Proteomes" id="UP001218788"/>
    </source>
</evidence>
<reference evidence="3 4" key="1">
    <citation type="submission" date="2022-10" db="EMBL/GenBank/DDBJ databases">
        <title>Alteromonas sp. chi3 Genome sequencing.</title>
        <authorList>
            <person name="Park S."/>
        </authorList>
    </citation>
    <scope>NUCLEOTIDE SEQUENCE [LARGE SCALE GENOMIC DNA]</scope>
    <source>
        <strain evidence="4">chi3</strain>
    </source>
</reference>
<feature type="signal peptide" evidence="1">
    <location>
        <begin position="1"/>
        <end position="25"/>
    </location>
</feature>
<dbReference type="InterPro" id="IPR004843">
    <property type="entry name" value="Calcineurin-like_PHP"/>
</dbReference>
<dbReference type="Gene3D" id="3.60.21.10">
    <property type="match status" value="2"/>
</dbReference>
<evidence type="ECO:0000259" key="2">
    <source>
        <dbReference type="Pfam" id="PF00149"/>
    </source>
</evidence>
<dbReference type="SUPFAM" id="SSF56300">
    <property type="entry name" value="Metallo-dependent phosphatases"/>
    <property type="match status" value="1"/>
</dbReference>
<dbReference type="Pfam" id="PF00149">
    <property type="entry name" value="Metallophos"/>
    <property type="match status" value="1"/>
</dbReference>
<protein>
    <submittedName>
        <fullName evidence="3">Metallophosphoesterase</fullName>
    </submittedName>
</protein>
<dbReference type="RefSeq" id="WP_273639729.1">
    <property type="nucleotide sequence ID" value="NZ_JAQQXP010000001.1"/>
</dbReference>
<proteinExistence type="predicted"/>